<gene>
    <name evidence="4" type="ORF">EHS25_008632</name>
</gene>
<dbReference type="Pfam" id="PF22675">
    <property type="entry name" value="KH-I_KHDC4-BBP"/>
    <property type="match status" value="1"/>
</dbReference>
<dbReference type="InterPro" id="IPR031121">
    <property type="entry name" value="RIK/BLOM7"/>
</dbReference>
<dbReference type="GO" id="GO:0003723">
    <property type="term" value="F:RNA binding"/>
    <property type="evidence" value="ECO:0007669"/>
    <property type="project" value="InterPro"/>
</dbReference>
<dbReference type="CDD" id="cd22385">
    <property type="entry name" value="KH-I_KHDC4_rpt1"/>
    <property type="match status" value="1"/>
</dbReference>
<dbReference type="Pfam" id="PF23469">
    <property type="entry name" value="KH_12"/>
    <property type="match status" value="1"/>
</dbReference>
<dbReference type="InterPro" id="IPR047889">
    <property type="entry name" value="KHDC4_KH-I_second"/>
</dbReference>
<feature type="region of interest" description="Disordered" evidence="1">
    <location>
        <begin position="325"/>
        <end position="392"/>
    </location>
</feature>
<proteinExistence type="predicted"/>
<comment type="caution">
    <text evidence="4">The sequence shown here is derived from an EMBL/GenBank/DDBJ whole genome shotgun (WGS) entry which is preliminary data.</text>
</comment>
<dbReference type="InterPro" id="IPR036612">
    <property type="entry name" value="KH_dom_type_1_sf"/>
</dbReference>
<dbReference type="InterPro" id="IPR047890">
    <property type="entry name" value="KHDC4_KH-I_first"/>
</dbReference>
<keyword evidence="5" id="KW-1185">Reference proteome</keyword>
<dbReference type="PANTHER" id="PTHR15744">
    <property type="entry name" value="BLOM7"/>
    <property type="match status" value="1"/>
</dbReference>
<evidence type="ECO:0000256" key="1">
    <source>
        <dbReference type="SAM" id="MobiDB-lite"/>
    </source>
</evidence>
<protein>
    <recommendedName>
        <fullName evidence="6">K Homology domain-containing protein</fullName>
    </recommendedName>
</protein>
<feature type="compositionally biased region" description="Low complexity" evidence="1">
    <location>
        <begin position="334"/>
        <end position="392"/>
    </location>
</feature>
<reference evidence="4 5" key="1">
    <citation type="submission" date="2018-11" db="EMBL/GenBank/DDBJ databases">
        <title>Genome sequence of Saitozyma podzolica DSM 27192.</title>
        <authorList>
            <person name="Aliyu H."/>
            <person name="Gorte O."/>
            <person name="Ochsenreither K."/>
        </authorList>
    </citation>
    <scope>NUCLEOTIDE SEQUENCE [LARGE SCALE GENOMIC DNA]</scope>
    <source>
        <strain evidence="4 5">DSM 27192</strain>
    </source>
</reference>
<evidence type="ECO:0000259" key="3">
    <source>
        <dbReference type="Pfam" id="PF23469"/>
    </source>
</evidence>
<dbReference type="FunFam" id="3.30.1370.10:FF:000037">
    <property type="entry name" value="KH domain protein"/>
    <property type="match status" value="1"/>
</dbReference>
<evidence type="ECO:0000313" key="4">
    <source>
        <dbReference type="EMBL" id="RSH92217.1"/>
    </source>
</evidence>
<dbReference type="InterPro" id="IPR056149">
    <property type="entry name" value="PRP5/DDX46/KHDC4_KH"/>
</dbReference>
<dbReference type="InterPro" id="IPR055256">
    <property type="entry name" value="KH_1_KHDC4/BBP-like"/>
</dbReference>
<dbReference type="GO" id="GO:0005634">
    <property type="term" value="C:nucleus"/>
    <property type="evidence" value="ECO:0007669"/>
    <property type="project" value="InterPro"/>
</dbReference>
<feature type="domain" description="ATP-dependent RNA helicase PRP5/DDX46/KHDC4 KH" evidence="3">
    <location>
        <begin position="62"/>
        <end position="139"/>
    </location>
</feature>
<name>A0A427YMD1_9TREE</name>
<dbReference type="SUPFAM" id="SSF54791">
    <property type="entry name" value="Eukaryotic type KH-domain (KH-domain type I)"/>
    <property type="match status" value="2"/>
</dbReference>
<evidence type="ECO:0008006" key="6">
    <source>
        <dbReference type="Google" id="ProtNLM"/>
    </source>
</evidence>
<dbReference type="CDD" id="cd22386">
    <property type="entry name" value="KH-I_KHDC4_rpt2"/>
    <property type="match status" value="1"/>
</dbReference>
<accession>A0A427YMD1</accession>
<evidence type="ECO:0000313" key="5">
    <source>
        <dbReference type="Proteomes" id="UP000279259"/>
    </source>
</evidence>
<dbReference type="Gene3D" id="3.30.1370.10">
    <property type="entry name" value="K Homology domain, type 1"/>
    <property type="match status" value="2"/>
</dbReference>
<organism evidence="4 5">
    <name type="scientific">Saitozyma podzolica</name>
    <dbReference type="NCBI Taxonomy" id="1890683"/>
    <lineage>
        <taxon>Eukaryota</taxon>
        <taxon>Fungi</taxon>
        <taxon>Dikarya</taxon>
        <taxon>Basidiomycota</taxon>
        <taxon>Agaricomycotina</taxon>
        <taxon>Tremellomycetes</taxon>
        <taxon>Tremellales</taxon>
        <taxon>Trimorphomycetaceae</taxon>
        <taxon>Saitozyma</taxon>
    </lineage>
</organism>
<sequence>MDPERKSRWGEPSSSSDATKTEEEISAAATQAAAIAAKIAASLRPGVVGNELVRREQDEGFVKDIEVNDLRNRYVLTKASTQKQIQEETGASVQTKGTWVPDRAKIQPGEIPLYLHIVATSQIVLDAAVAKVNELINSELGPLIDDRTLIARNRAMGLPPPQHLDQRGRPKWPEAKLPIGLDSLRNFNVRAKTVGPGDAERSSLFATGERRLRIKEAAACGGGRYGDEEGAASREMRQRRSWWKDQADRDKGMFVKYIQAETGARVQIKGIGSGFLESDTGREAEEPLHINIAAPNEDQVERAKVLAEDLLSVLRLEYAKARDGTHNGGHAGVYQPGYGTYAPQQQQQQQQQPAGQDAYAAYYGQQAQGAQGTPDASQAAGGATPAAGGMPQQGTEAWQQYAAYWAAYGYDVNDPQFQAWQASQYGQQQAGQPAA</sequence>
<dbReference type="OrthoDB" id="397265at2759"/>
<evidence type="ECO:0000259" key="2">
    <source>
        <dbReference type="Pfam" id="PF22675"/>
    </source>
</evidence>
<dbReference type="Proteomes" id="UP000279259">
    <property type="component" value="Unassembled WGS sequence"/>
</dbReference>
<feature type="region of interest" description="Disordered" evidence="1">
    <location>
        <begin position="1"/>
        <end position="25"/>
    </location>
</feature>
<feature type="domain" description="KHDC4/BBP-like KH-domain type I" evidence="2">
    <location>
        <begin position="251"/>
        <end position="311"/>
    </location>
</feature>
<dbReference type="PANTHER" id="PTHR15744:SF0">
    <property type="entry name" value="KH HOMOLOGY DOMAIN-CONTAINING PROTEIN 4"/>
    <property type="match status" value="1"/>
</dbReference>
<dbReference type="EMBL" id="RSCD01000006">
    <property type="protein sequence ID" value="RSH92217.1"/>
    <property type="molecule type" value="Genomic_DNA"/>
</dbReference>
<dbReference type="AlphaFoldDB" id="A0A427YMD1"/>